<dbReference type="Pfam" id="PF06236">
    <property type="entry name" value="MelC1"/>
    <property type="match status" value="1"/>
</dbReference>
<protein>
    <submittedName>
        <fullName evidence="3">Tyrosinase family oxidase copper chaperone</fullName>
    </submittedName>
</protein>
<evidence type="ECO:0000256" key="2">
    <source>
        <dbReference type="SAM" id="MobiDB-lite"/>
    </source>
</evidence>
<comment type="similarity">
    <text evidence="1">Belongs to the melC1 family.</text>
</comment>
<name>A0ABY8WNK2_9ACTN</name>
<dbReference type="RefSeq" id="WP_284919992.1">
    <property type="nucleotide sequence ID" value="NZ_CP126980.1"/>
</dbReference>
<evidence type="ECO:0000256" key="1">
    <source>
        <dbReference type="ARBA" id="ARBA00009871"/>
    </source>
</evidence>
<dbReference type="InterPro" id="IPR006311">
    <property type="entry name" value="TAT_signal"/>
</dbReference>
<evidence type="ECO:0000313" key="4">
    <source>
        <dbReference type="Proteomes" id="UP001240150"/>
    </source>
</evidence>
<feature type="region of interest" description="Disordered" evidence="2">
    <location>
        <begin position="63"/>
        <end position="84"/>
    </location>
</feature>
<keyword evidence="4" id="KW-1185">Reference proteome</keyword>
<proteinExistence type="inferred from homology"/>
<accession>A0ABY8WNK2</accession>
<dbReference type="Proteomes" id="UP001240150">
    <property type="component" value="Chromosome"/>
</dbReference>
<sequence>MSTLSRRDVIRYAAAATAVAGGVAGAQALSTSGSSAQVPAGAAAPADPRDFELEYRGKKIKGVHGGGAHGAQLSARGTSRSRQPHQVHIDGRKLAVMQIELPSPSGTGVVLGFISALNHYEPVLIDEDKNRDGLLKLARRAVDVLGNSELTALAGADHNHGN</sequence>
<organism evidence="3 4">
    <name type="scientific">Actinoplanes oblitus</name>
    <dbReference type="NCBI Taxonomy" id="3040509"/>
    <lineage>
        <taxon>Bacteria</taxon>
        <taxon>Bacillati</taxon>
        <taxon>Actinomycetota</taxon>
        <taxon>Actinomycetes</taxon>
        <taxon>Micromonosporales</taxon>
        <taxon>Micromonosporaceae</taxon>
        <taxon>Actinoplanes</taxon>
    </lineage>
</organism>
<dbReference type="EMBL" id="CP126980">
    <property type="protein sequence ID" value="WIM98611.1"/>
    <property type="molecule type" value="Genomic_DNA"/>
</dbReference>
<dbReference type="InterPro" id="IPR023199">
    <property type="entry name" value="GriE/MELC1_sf"/>
</dbReference>
<evidence type="ECO:0000313" key="3">
    <source>
        <dbReference type="EMBL" id="WIM98611.1"/>
    </source>
</evidence>
<dbReference type="PROSITE" id="PS51318">
    <property type="entry name" value="TAT"/>
    <property type="match status" value="1"/>
</dbReference>
<dbReference type="InterPro" id="IPR010928">
    <property type="entry name" value="MelC1"/>
</dbReference>
<dbReference type="Gene3D" id="3.30.1880.10">
    <property type="entry name" value="protein ne1242 domain like"/>
    <property type="match status" value="1"/>
</dbReference>
<gene>
    <name evidence="3" type="ORF">ACTOB_002215</name>
</gene>
<reference evidence="3 4" key="1">
    <citation type="submission" date="2023-06" db="EMBL/GenBank/DDBJ databases">
        <authorList>
            <person name="Yushchuk O."/>
            <person name="Binda E."/>
            <person name="Ruckert-Reed C."/>
            <person name="Fedorenko V."/>
            <person name="Kalinowski J."/>
            <person name="Marinelli F."/>
        </authorList>
    </citation>
    <scope>NUCLEOTIDE SEQUENCE [LARGE SCALE GENOMIC DNA]</scope>
    <source>
        <strain evidence="3 4">NRRL 3884</strain>
    </source>
</reference>